<sequence length="73" mass="8246">MTLPSYNSKHDHGLKVLKSPLTTMMPLRPPNDFTKTTLQGYDREPQPRPSLRLCQAFTTLSTTTASTYTCKKT</sequence>
<name>A0A8J5K5S1_HOMAM</name>
<reference evidence="2" key="1">
    <citation type="journal article" date="2021" name="Sci. Adv.">
        <title>The American lobster genome reveals insights on longevity, neural, and immune adaptations.</title>
        <authorList>
            <person name="Polinski J.M."/>
            <person name="Zimin A.V."/>
            <person name="Clark K.F."/>
            <person name="Kohn A.B."/>
            <person name="Sadowski N."/>
            <person name="Timp W."/>
            <person name="Ptitsyn A."/>
            <person name="Khanna P."/>
            <person name="Romanova D.Y."/>
            <person name="Williams P."/>
            <person name="Greenwood S.J."/>
            <person name="Moroz L.L."/>
            <person name="Walt D.R."/>
            <person name="Bodnar A.G."/>
        </authorList>
    </citation>
    <scope>NUCLEOTIDE SEQUENCE</scope>
    <source>
        <strain evidence="2">GMGI-L3</strain>
    </source>
</reference>
<evidence type="ECO:0000313" key="3">
    <source>
        <dbReference type="Proteomes" id="UP000747542"/>
    </source>
</evidence>
<proteinExistence type="predicted"/>
<gene>
    <name evidence="2" type="ORF">Hamer_G012981</name>
</gene>
<organism evidence="2 3">
    <name type="scientific">Homarus americanus</name>
    <name type="common">American lobster</name>
    <dbReference type="NCBI Taxonomy" id="6706"/>
    <lineage>
        <taxon>Eukaryota</taxon>
        <taxon>Metazoa</taxon>
        <taxon>Ecdysozoa</taxon>
        <taxon>Arthropoda</taxon>
        <taxon>Crustacea</taxon>
        <taxon>Multicrustacea</taxon>
        <taxon>Malacostraca</taxon>
        <taxon>Eumalacostraca</taxon>
        <taxon>Eucarida</taxon>
        <taxon>Decapoda</taxon>
        <taxon>Pleocyemata</taxon>
        <taxon>Astacidea</taxon>
        <taxon>Nephropoidea</taxon>
        <taxon>Nephropidae</taxon>
        <taxon>Homarus</taxon>
    </lineage>
</organism>
<protein>
    <submittedName>
        <fullName evidence="2">Uncharacterized protein</fullName>
    </submittedName>
</protein>
<dbReference type="AlphaFoldDB" id="A0A8J5K5S1"/>
<dbReference type="Proteomes" id="UP000747542">
    <property type="component" value="Unassembled WGS sequence"/>
</dbReference>
<evidence type="ECO:0000313" key="2">
    <source>
        <dbReference type="EMBL" id="KAG7167515.1"/>
    </source>
</evidence>
<evidence type="ECO:0000256" key="1">
    <source>
        <dbReference type="SAM" id="MobiDB-lite"/>
    </source>
</evidence>
<dbReference type="EMBL" id="JAHLQT010021643">
    <property type="protein sequence ID" value="KAG7167515.1"/>
    <property type="molecule type" value="Genomic_DNA"/>
</dbReference>
<keyword evidence="3" id="KW-1185">Reference proteome</keyword>
<comment type="caution">
    <text evidence="2">The sequence shown here is derived from an EMBL/GenBank/DDBJ whole genome shotgun (WGS) entry which is preliminary data.</text>
</comment>
<feature type="region of interest" description="Disordered" evidence="1">
    <location>
        <begin position="19"/>
        <end position="49"/>
    </location>
</feature>
<accession>A0A8J5K5S1</accession>